<sequence length="334" mass="37339">SFQAVPVASWGRRYFAVTLFDFPSIQITSDGDRNLVRIRFRFHGTRSPTLTYSNVEYAPDKTLHVELDRGGSFSIHHCDKVKEKHNGSLTGSSVVGQFPIGVISGNCDTATYTTNCRNYRLDRWGSTADVVTEMLLPVEAYGTEFIVVSFNKRSPHGVLMIVASENDTEVSIFLTSDGRTKNITLIHAGDLNKEVIIDDHRMVLSDKKIQVVMMSRSACWSSEGLEHQGDSSISLLIPNYLFYVEYFWITPNITPDSYAALVSENDKIEYLVFDLEPVPDTSTWEEVTGPTSYIVTSVRASTGSHSAASTHYFKFGCYLVGITHKAEYMYPAGF</sequence>
<dbReference type="PANTHER" id="PTHR46534:SF1">
    <property type="entry name" value="IGGFC-BINDING PROTEIN N-TERMINAL DOMAIN-CONTAINING PROTEIN"/>
    <property type="match status" value="1"/>
</dbReference>
<dbReference type="AlphaFoldDB" id="A0AAV2I900"/>
<comment type="caution">
    <text evidence="2">The sequence shown here is derived from an EMBL/GenBank/DDBJ whole genome shotgun (WGS) entry which is preliminary data.</text>
</comment>
<dbReference type="Proteomes" id="UP001497497">
    <property type="component" value="Unassembled WGS sequence"/>
</dbReference>
<reference evidence="2 3" key="1">
    <citation type="submission" date="2024-04" db="EMBL/GenBank/DDBJ databases">
        <authorList>
            <consortium name="Genoscope - CEA"/>
            <person name="William W."/>
        </authorList>
    </citation>
    <scope>NUCLEOTIDE SEQUENCE [LARGE SCALE GENOMIC DNA]</scope>
</reference>
<dbReference type="PANTHER" id="PTHR46534">
    <property type="entry name" value="IGGFC_BINDING DOMAIN-CONTAINING PROTEIN"/>
    <property type="match status" value="1"/>
</dbReference>
<dbReference type="EMBL" id="CAXITT010000538">
    <property type="protein sequence ID" value="CAL1543279.1"/>
    <property type="molecule type" value="Genomic_DNA"/>
</dbReference>
<feature type="non-terminal residue" evidence="2">
    <location>
        <position position="1"/>
    </location>
</feature>
<dbReference type="Pfam" id="PF17517">
    <property type="entry name" value="IgGFc_binding"/>
    <property type="match status" value="1"/>
</dbReference>
<organism evidence="2 3">
    <name type="scientific">Lymnaea stagnalis</name>
    <name type="common">Great pond snail</name>
    <name type="synonym">Helix stagnalis</name>
    <dbReference type="NCBI Taxonomy" id="6523"/>
    <lineage>
        <taxon>Eukaryota</taxon>
        <taxon>Metazoa</taxon>
        <taxon>Spiralia</taxon>
        <taxon>Lophotrochozoa</taxon>
        <taxon>Mollusca</taxon>
        <taxon>Gastropoda</taxon>
        <taxon>Heterobranchia</taxon>
        <taxon>Euthyneura</taxon>
        <taxon>Panpulmonata</taxon>
        <taxon>Hygrophila</taxon>
        <taxon>Lymnaeoidea</taxon>
        <taxon>Lymnaeidae</taxon>
        <taxon>Lymnaea</taxon>
    </lineage>
</organism>
<dbReference type="InterPro" id="IPR035234">
    <property type="entry name" value="IgGFc-bd_N"/>
</dbReference>
<feature type="domain" description="IgGFc-binding protein N-terminal" evidence="1">
    <location>
        <begin position="4"/>
        <end position="314"/>
    </location>
</feature>
<proteinExistence type="predicted"/>
<protein>
    <recommendedName>
        <fullName evidence="1">IgGFc-binding protein N-terminal domain-containing protein</fullName>
    </recommendedName>
</protein>
<evidence type="ECO:0000259" key="1">
    <source>
        <dbReference type="Pfam" id="PF17517"/>
    </source>
</evidence>
<evidence type="ECO:0000313" key="3">
    <source>
        <dbReference type="Proteomes" id="UP001497497"/>
    </source>
</evidence>
<keyword evidence="3" id="KW-1185">Reference proteome</keyword>
<accession>A0AAV2I900</accession>
<evidence type="ECO:0000313" key="2">
    <source>
        <dbReference type="EMBL" id="CAL1543279.1"/>
    </source>
</evidence>
<gene>
    <name evidence="2" type="ORF">GSLYS_00016813001</name>
</gene>
<feature type="non-terminal residue" evidence="2">
    <location>
        <position position="334"/>
    </location>
</feature>
<name>A0AAV2I900_LYMST</name>